<dbReference type="EMBL" id="SJPI01000003">
    <property type="protein sequence ID" value="TWT49125.1"/>
    <property type="molecule type" value="Genomic_DNA"/>
</dbReference>
<dbReference type="GO" id="GO:0009279">
    <property type="term" value="C:cell outer membrane"/>
    <property type="evidence" value="ECO:0007669"/>
    <property type="project" value="UniProtKB-SubCell"/>
</dbReference>
<evidence type="ECO:0000256" key="2">
    <source>
        <dbReference type="ARBA" id="ARBA00004442"/>
    </source>
</evidence>
<dbReference type="RefSeq" id="WP_146516691.1">
    <property type="nucleotide sequence ID" value="NZ_SJPI01000003.1"/>
</dbReference>
<comment type="caution">
    <text evidence="10">The sequence shown here is derived from an EMBL/GenBank/DDBJ whole genome shotgun (WGS) entry which is preliminary data.</text>
</comment>
<dbReference type="Pfam" id="PF00404">
    <property type="entry name" value="Dockerin_1"/>
    <property type="match status" value="1"/>
</dbReference>
<dbReference type="InterPro" id="IPR059226">
    <property type="entry name" value="Choice_anch_Q_dom"/>
</dbReference>
<evidence type="ECO:0000256" key="1">
    <source>
        <dbReference type="ARBA" id="ARBA00004196"/>
    </source>
</evidence>
<accession>A0A5C5WG93</accession>
<evidence type="ECO:0000259" key="9">
    <source>
        <dbReference type="Pfam" id="PF20009"/>
    </source>
</evidence>
<dbReference type="Pfam" id="PF20009">
    <property type="entry name" value="GEVED"/>
    <property type="match status" value="1"/>
</dbReference>
<reference evidence="10 11" key="1">
    <citation type="submission" date="2019-02" db="EMBL/GenBank/DDBJ databases">
        <title>Deep-cultivation of Planctomycetes and their phenomic and genomic characterization uncovers novel biology.</title>
        <authorList>
            <person name="Wiegand S."/>
            <person name="Jogler M."/>
            <person name="Boedeker C."/>
            <person name="Pinto D."/>
            <person name="Vollmers J."/>
            <person name="Rivas-Marin E."/>
            <person name="Kohn T."/>
            <person name="Peeters S.H."/>
            <person name="Heuer A."/>
            <person name="Rast P."/>
            <person name="Oberbeckmann S."/>
            <person name="Bunk B."/>
            <person name="Jeske O."/>
            <person name="Meyerdierks A."/>
            <person name="Storesund J.E."/>
            <person name="Kallscheuer N."/>
            <person name="Luecker S."/>
            <person name="Lage O.M."/>
            <person name="Pohl T."/>
            <person name="Merkel B.J."/>
            <person name="Hornburger P."/>
            <person name="Mueller R.-W."/>
            <person name="Bruemmer F."/>
            <person name="Labrenz M."/>
            <person name="Spormann A.M."/>
            <person name="Op Den Camp H."/>
            <person name="Overmann J."/>
            <person name="Amann R."/>
            <person name="Jetten M.S.M."/>
            <person name="Mascher T."/>
            <person name="Medema M.H."/>
            <person name="Devos D.P."/>
            <person name="Kaster A.-K."/>
            <person name="Ovreas L."/>
            <person name="Rohde M."/>
            <person name="Galperin M.Y."/>
            <person name="Jogler C."/>
        </authorList>
    </citation>
    <scope>NUCLEOTIDE SEQUENCE [LARGE SCALE GENOMIC DNA]</scope>
    <source>
        <strain evidence="10 11">Pla22</strain>
    </source>
</reference>
<dbReference type="InterPro" id="IPR006626">
    <property type="entry name" value="PbH1"/>
</dbReference>
<feature type="domain" description="GEVED" evidence="9">
    <location>
        <begin position="1399"/>
        <end position="1472"/>
    </location>
</feature>
<dbReference type="Proteomes" id="UP000316598">
    <property type="component" value="Unassembled WGS sequence"/>
</dbReference>
<dbReference type="InterPro" id="IPR045474">
    <property type="entry name" value="GEVED"/>
</dbReference>
<dbReference type="GO" id="GO:0000272">
    <property type="term" value="P:polysaccharide catabolic process"/>
    <property type="evidence" value="ECO:0007669"/>
    <property type="project" value="InterPro"/>
</dbReference>
<protein>
    <submittedName>
        <fullName evidence="10">Putative outer membrane protein pmp10</fullName>
    </submittedName>
</protein>
<keyword evidence="11" id="KW-1185">Reference proteome</keyword>
<comment type="subcellular location">
    <subcellularLocation>
        <location evidence="1">Cell envelope</location>
    </subcellularLocation>
    <subcellularLocation>
        <location evidence="2">Cell outer membrane</location>
    </subcellularLocation>
    <subcellularLocation>
        <location evidence="3">Secreted</location>
    </subcellularLocation>
</comment>
<evidence type="ECO:0000256" key="5">
    <source>
        <dbReference type="ARBA" id="ARBA00022729"/>
    </source>
</evidence>
<evidence type="ECO:0000313" key="11">
    <source>
        <dbReference type="Proteomes" id="UP000316598"/>
    </source>
</evidence>
<evidence type="ECO:0000256" key="3">
    <source>
        <dbReference type="ARBA" id="ARBA00004613"/>
    </source>
</evidence>
<dbReference type="InterPro" id="IPR012334">
    <property type="entry name" value="Pectin_lyas_fold"/>
</dbReference>
<dbReference type="GO" id="GO:0005576">
    <property type="term" value="C:extracellular region"/>
    <property type="evidence" value="ECO:0007669"/>
    <property type="project" value="UniProtKB-SubCell"/>
</dbReference>
<feature type="region of interest" description="Disordered" evidence="8">
    <location>
        <begin position="19"/>
        <end position="45"/>
    </location>
</feature>
<dbReference type="GO" id="GO:0004553">
    <property type="term" value="F:hydrolase activity, hydrolyzing O-glycosyl compounds"/>
    <property type="evidence" value="ECO:0007669"/>
    <property type="project" value="InterPro"/>
</dbReference>
<evidence type="ECO:0000313" key="10">
    <source>
        <dbReference type="EMBL" id="TWT49125.1"/>
    </source>
</evidence>
<dbReference type="InterPro" id="IPR011050">
    <property type="entry name" value="Pectin_lyase_fold/virulence"/>
</dbReference>
<organism evidence="10 11">
    <name type="scientific">Rubripirellula amarantea</name>
    <dbReference type="NCBI Taxonomy" id="2527999"/>
    <lineage>
        <taxon>Bacteria</taxon>
        <taxon>Pseudomonadati</taxon>
        <taxon>Planctomycetota</taxon>
        <taxon>Planctomycetia</taxon>
        <taxon>Pirellulales</taxon>
        <taxon>Pirellulaceae</taxon>
        <taxon>Rubripirellula</taxon>
    </lineage>
</organism>
<keyword evidence="6" id="KW-0472">Membrane</keyword>
<dbReference type="InterPro" id="IPR003368">
    <property type="entry name" value="POMP_repeat"/>
</dbReference>
<feature type="region of interest" description="Disordered" evidence="8">
    <location>
        <begin position="1343"/>
        <end position="1365"/>
    </location>
</feature>
<evidence type="ECO:0000256" key="8">
    <source>
        <dbReference type="SAM" id="MobiDB-lite"/>
    </source>
</evidence>
<dbReference type="PANTHER" id="PTHR11319:SF35">
    <property type="entry name" value="OUTER MEMBRANE PROTEIN PMPC-RELATED"/>
    <property type="match status" value="1"/>
</dbReference>
<keyword evidence="4" id="KW-0964">Secreted</keyword>
<dbReference type="SMART" id="SM00710">
    <property type="entry name" value="PbH1"/>
    <property type="match status" value="15"/>
</dbReference>
<feature type="region of interest" description="Disordered" evidence="8">
    <location>
        <begin position="1775"/>
        <end position="1815"/>
    </location>
</feature>
<feature type="compositionally biased region" description="Basic residues" evidence="8">
    <location>
        <begin position="33"/>
        <end position="45"/>
    </location>
</feature>
<name>A0A5C5WG93_9BACT</name>
<gene>
    <name evidence="10" type="ORF">Pla22_43170</name>
</gene>
<dbReference type="Gene3D" id="2.160.20.10">
    <property type="entry name" value="Single-stranded right-handed beta-helix, Pectin lyase-like"/>
    <property type="match status" value="2"/>
</dbReference>
<keyword evidence="5" id="KW-0732">Signal</keyword>
<dbReference type="PANTHER" id="PTHR11319">
    <property type="entry name" value="G PROTEIN-COUPLED RECEPTOR-RELATED"/>
    <property type="match status" value="1"/>
</dbReference>
<dbReference type="OrthoDB" id="292920at2"/>
<dbReference type="InterPro" id="IPR002105">
    <property type="entry name" value="Dockerin_1_rpt"/>
</dbReference>
<keyword evidence="7" id="KW-0998">Cell outer membrane</keyword>
<proteinExistence type="predicted"/>
<evidence type="ECO:0000256" key="7">
    <source>
        <dbReference type="ARBA" id="ARBA00023237"/>
    </source>
</evidence>
<dbReference type="SUPFAM" id="SSF51126">
    <property type="entry name" value="Pectin lyase-like"/>
    <property type="match status" value="3"/>
</dbReference>
<evidence type="ECO:0000256" key="4">
    <source>
        <dbReference type="ARBA" id="ARBA00022525"/>
    </source>
</evidence>
<sequence>MADSSIFVRLTAGLRDIRSHRNRSEGGSIQRKLSSKKKNAPARRNRRRLFTQLLEDRRVLAAYTVITGGDAGTGSCTVSECTLRDAIESANASPGADTISFDAAVPATISLTAAGGGELAITESVSITGRGAESLTINAATTAVNRFRVFSIGTGDIDVTIEGVSITGGNLDFDNGGAILNSSDGTLTIRNSVLSGNQAGSGGAIYSEYDGSVDIIDSELTGNSAFDQSGGAIKIVGGDLTVTNSNISNNDAYGNGGAIYSPGIAAVTITGSTIDNNEVTGYGYHGGAIYSGEGAVTITGSTLSGNTSFGDGGALYSIDGEVSLTNVTMNDNTTSYNGGAIFNDRGPITIADSTLNNNQSQYGDGGGISSISGDITVMRSTISNNNSVNDGGGISNVRGNMLVRDSLISGNTSGADGGGIATVAGELTVVNSTIANNSGNVRGGGIQTDTAILRMVNSTVTGNSANVAGGGVGTLIGLLAEDEDSQIFIHNSIIAENISVTAPDLNSPRDPVGNLEVLNSLIGNGTDSTLTPTTSPDANGNLVGTAIAPIDPQLEALAANGGATLTRAPMSSSPAIDGGDNALALDYGPDGLPGGGDDIPLTADGRGGLFSRFASNSGGGMIVDMGAVEVQPKPTFTVDTLDDVVNGNFSPGDLSLREVLSLTDASAGFDTILISSSLTGTITLDPALGSLVIGDSVSIIGPGANQLTIATADGDSLRLIDIASSAGDVTISGVTLSGGDAGSGNGGAIRSATDGLLLLKYVELAGNGAADGGALYVSDGSLSLAATTFADNTATGDGGAVAVSGLTSAMTVVNTTIANNSAGGNGGGIHLPSGSLTIASSTISGNNATGDGGGLWTDPTQPATLSISNSIVAANTAASGADFVAPSNPNTNLTVLSSLIGSNDATSLTESTVSGGVPEADSDNNFVGGIEGAIIIPFLSPLGDNGGSLRTIAPLSNSLALDSGNAALLPQDSFDLNADNVLTEILPIDARGGQRVTTGLDMGAVELPPAPAVNWDAISDIVFGIQLDATQLNATSPIAGTFNYTPAAGTILDAGAGQTLTAVFVPSNPLAFRSVTITNTINVDKADPVITWDAPDPINFGTELSDTQLDATSPVPGTFVYTPASGTVLPVGNQTLNVTFTPDDSDNYNEAVASATLVVNSSDVNVTWTDPEDIVFGTALSATQLNAAADVAGTFTYTPALGTVLDAGDAQTLTVVFTPEDTTLAEVTVSVAINVAKADPVLTWNPPGSITVGTELSSSQLNATANVAGTFAYTPDLGTTLDVGDDQVLSVVFTPTDSVNYNEVSTSVTIDVVDSAVFDFGDAPSPYPVLLADNGARHTIGSLRLGPSVDSETEGSVSDQADGDGADEDGVVLISSILRDDNDTFESSFYVEASEAGQLDAWLDLNGDGDWDDAGEKIADSVALTAGGNVITMIVPTTAVAGETFARFRVSSTGGLTPTGEAADGEVEDYVIAILEGDGSNDVVVDIPTGNIDITADAGGLVIEGLGGQRLFAGPTSGFASVTVNANDEDNQFQILGQEPIGALTINGGDGIDSVELAATELDLTADSISLNSIASIAMTADTVQTVTIDVNAVASMTDADQIVRVSGGSLDRLVFTDGDDWTVGDPLVDNGIFTIVITHDTTGETVHTNMGSQWQNPLRPSDVNRNGSVTAGDALLIINELGRRTYSDRDTQQLEDAATTETFPGFYYDQNGDGNATALDALRVINEVARINNSGGGSEEGEWSLLVDELLRQVSETSPTSDDSPVESLEVSKIASFESTESESSPSSRDTSSTAERAASTNDASLMELLSSEL</sequence>
<feature type="compositionally biased region" description="Low complexity" evidence="8">
    <location>
        <begin position="1777"/>
        <end position="1795"/>
    </location>
</feature>
<evidence type="ECO:0000256" key="6">
    <source>
        <dbReference type="ARBA" id="ARBA00023136"/>
    </source>
</evidence>
<dbReference type="NCBIfam" id="NF041518">
    <property type="entry name" value="choice_anch_Q"/>
    <property type="match status" value="2"/>
</dbReference>
<dbReference type="Pfam" id="PF02415">
    <property type="entry name" value="Chlam_PMP"/>
    <property type="match status" value="1"/>
</dbReference>